<dbReference type="Proteomes" id="UP000276888">
    <property type="component" value="Chromosome"/>
</dbReference>
<evidence type="ECO:0000313" key="3">
    <source>
        <dbReference type="Proteomes" id="UP000276888"/>
    </source>
</evidence>
<dbReference type="AlphaFoldDB" id="A0A3S9WAK3"/>
<organism evidence="2 3">
    <name type="scientific">Microbacterium lemovicicum</name>
    <dbReference type="NCBI Taxonomy" id="1072463"/>
    <lineage>
        <taxon>Bacteria</taxon>
        <taxon>Bacillati</taxon>
        <taxon>Actinomycetota</taxon>
        <taxon>Actinomycetes</taxon>
        <taxon>Micrococcales</taxon>
        <taxon>Microbacteriaceae</taxon>
        <taxon>Microbacterium</taxon>
    </lineage>
</organism>
<dbReference type="PANTHER" id="PTHR21310">
    <property type="entry name" value="AMINOGLYCOSIDE PHOSPHOTRANSFERASE-RELATED-RELATED"/>
    <property type="match status" value="1"/>
</dbReference>
<dbReference type="EMBL" id="CP031423">
    <property type="protein sequence ID" value="AZS37079.1"/>
    <property type="molecule type" value="Genomic_DNA"/>
</dbReference>
<dbReference type="InterPro" id="IPR051678">
    <property type="entry name" value="AGP_Transferase"/>
</dbReference>
<dbReference type="InterPro" id="IPR002575">
    <property type="entry name" value="Aminoglycoside_PTrfase"/>
</dbReference>
<dbReference type="CDD" id="cd05155">
    <property type="entry name" value="APH_ChoK_like_1"/>
    <property type="match status" value="1"/>
</dbReference>
<accession>A0A3S9WAK3</accession>
<feature type="domain" description="Aminoglycoside phosphotransferase" evidence="1">
    <location>
        <begin position="62"/>
        <end position="294"/>
    </location>
</feature>
<dbReference type="Gene3D" id="3.30.200.20">
    <property type="entry name" value="Phosphorylase Kinase, domain 1"/>
    <property type="match status" value="1"/>
</dbReference>
<dbReference type="SUPFAM" id="SSF56112">
    <property type="entry name" value="Protein kinase-like (PK-like)"/>
    <property type="match status" value="1"/>
</dbReference>
<protein>
    <recommendedName>
        <fullName evidence="1">Aminoglycoside phosphotransferase domain-containing protein</fullName>
    </recommendedName>
</protein>
<dbReference type="Gene3D" id="3.90.1200.10">
    <property type="match status" value="1"/>
</dbReference>
<name>A0A3S9WAK3_9MICO</name>
<dbReference type="KEGG" id="mlv:CVS47_01705"/>
<sequence>MRVPTVRCGREDTPREPTARYRRAVSAVPAAEVVITAELVRSLLQSQAAHLGPAASAPLRHAGSGWDCELWRLGDDLAVRMPRRALAAPLVLHEQRVLPVLGPRLRAAGVEVPEPLFAGAPGHGYPWVWSVVPWFDGTTSSMTGRAERSRWAGALGRAVSVLHSPAPADHPRNPFRGGPLSGRADAVAARFEGASPALPVEVRRVAEIAWADGISASGWEAAPVWIHGDLHPGNLIVQGDRLGALIDFGDVTAGDPAYDLAIAWLAFDATGRTSFRAAYGSRADQYLWTRARAWAVAMALLLIAHGDDDPAAHREGRAALREIIGDEPRLS</sequence>
<dbReference type="Pfam" id="PF01636">
    <property type="entry name" value="APH"/>
    <property type="match status" value="1"/>
</dbReference>
<evidence type="ECO:0000313" key="2">
    <source>
        <dbReference type="EMBL" id="AZS37079.1"/>
    </source>
</evidence>
<keyword evidence="3" id="KW-1185">Reference proteome</keyword>
<dbReference type="PANTHER" id="PTHR21310:SF42">
    <property type="entry name" value="BIFUNCTIONAL AAC_APH"/>
    <property type="match status" value="1"/>
</dbReference>
<reference evidence="2 3" key="1">
    <citation type="submission" date="2018-08" db="EMBL/GenBank/DDBJ databases">
        <title>Microbacterium lemovicicum sp. nov., a bacterium isolated from a natural uranium-rich soil.</title>
        <authorList>
            <person name="ORTET P."/>
        </authorList>
    </citation>
    <scope>NUCLEOTIDE SEQUENCE [LARGE SCALE GENOMIC DNA]</scope>
    <source>
        <strain evidence="2 3">Viu22</strain>
    </source>
</reference>
<proteinExistence type="predicted"/>
<gene>
    <name evidence="2" type="ORF">CVS47_01705</name>
</gene>
<dbReference type="InterPro" id="IPR011009">
    <property type="entry name" value="Kinase-like_dom_sf"/>
</dbReference>
<evidence type="ECO:0000259" key="1">
    <source>
        <dbReference type="Pfam" id="PF01636"/>
    </source>
</evidence>